<dbReference type="PANTHER" id="PTHR47738:SF1">
    <property type="entry name" value="NITROGEN REGULATORY PROTEIN"/>
    <property type="match status" value="1"/>
</dbReference>
<dbReference type="EMBL" id="JACHTE010000004">
    <property type="protein sequence ID" value="MBB1088151.1"/>
    <property type="molecule type" value="Genomic_DNA"/>
</dbReference>
<organism evidence="2 3">
    <name type="scientific">Marilutibacter penaei</name>
    <dbReference type="NCBI Taxonomy" id="2759900"/>
    <lineage>
        <taxon>Bacteria</taxon>
        <taxon>Pseudomonadati</taxon>
        <taxon>Pseudomonadota</taxon>
        <taxon>Gammaproteobacteria</taxon>
        <taxon>Lysobacterales</taxon>
        <taxon>Lysobacteraceae</taxon>
        <taxon>Marilutibacter</taxon>
    </lineage>
</organism>
<dbReference type="GO" id="GO:0030295">
    <property type="term" value="F:protein kinase activator activity"/>
    <property type="evidence" value="ECO:0007669"/>
    <property type="project" value="TreeGrafter"/>
</dbReference>
<comment type="caution">
    <text evidence="2">The sequence shown here is derived from an EMBL/GenBank/DDBJ whole genome shotgun (WGS) entry which is preliminary data.</text>
</comment>
<feature type="domain" description="PTS EIIA type-2" evidence="1">
    <location>
        <begin position="5"/>
        <end position="150"/>
    </location>
</feature>
<dbReference type="RefSeq" id="WP_182668931.1">
    <property type="nucleotide sequence ID" value="NZ_JACHTE010000004.1"/>
</dbReference>
<dbReference type="CDD" id="cd00211">
    <property type="entry name" value="PTS_IIA_fru"/>
    <property type="match status" value="1"/>
</dbReference>
<proteinExistence type="predicted"/>
<dbReference type="Pfam" id="PF00359">
    <property type="entry name" value="PTS_EIIA_2"/>
    <property type="match status" value="1"/>
</dbReference>
<gene>
    <name evidence="2" type="ORF">H4F99_06565</name>
</gene>
<dbReference type="InterPro" id="IPR051541">
    <property type="entry name" value="PTS_SugarTrans_NitroReg"/>
</dbReference>
<dbReference type="Gene3D" id="3.40.930.10">
    <property type="entry name" value="Mannitol-specific EII, Chain A"/>
    <property type="match status" value="1"/>
</dbReference>
<dbReference type="Proteomes" id="UP000552587">
    <property type="component" value="Unassembled WGS sequence"/>
</dbReference>
<protein>
    <submittedName>
        <fullName evidence="2">PTS sugar transporter subunit IIA</fullName>
    </submittedName>
</protein>
<evidence type="ECO:0000313" key="3">
    <source>
        <dbReference type="Proteomes" id="UP000552587"/>
    </source>
</evidence>
<dbReference type="SUPFAM" id="SSF55804">
    <property type="entry name" value="Phoshotransferase/anion transport protein"/>
    <property type="match status" value="1"/>
</dbReference>
<dbReference type="InterPro" id="IPR016152">
    <property type="entry name" value="PTrfase/Anion_transptr"/>
</dbReference>
<sequence>MPFRPLLDSGRVVLVDAPGPATRDDAIDLAASHLARHSGLDAALLRQALREREALASTGIGFGLALPHARQPGLEEDIGVFLKLPRALDFHAADQRAVDLVFAMVVDDGQVQRHLRRLAAIAERFADPAFCSALRRAGSQRALARLLLQADPQGAAVSSAA</sequence>
<evidence type="ECO:0000313" key="2">
    <source>
        <dbReference type="EMBL" id="MBB1088151.1"/>
    </source>
</evidence>
<dbReference type="AlphaFoldDB" id="A0A7W3U393"/>
<accession>A0A7W3U393</accession>
<keyword evidence="2" id="KW-0813">Transport</keyword>
<keyword evidence="3" id="KW-1185">Reference proteome</keyword>
<evidence type="ECO:0000259" key="1">
    <source>
        <dbReference type="PROSITE" id="PS51094"/>
    </source>
</evidence>
<dbReference type="PROSITE" id="PS00372">
    <property type="entry name" value="PTS_EIIA_TYPE_2_HIS"/>
    <property type="match status" value="1"/>
</dbReference>
<dbReference type="PROSITE" id="PS51094">
    <property type="entry name" value="PTS_EIIA_TYPE_2"/>
    <property type="match status" value="1"/>
</dbReference>
<name>A0A7W3U393_9GAMM</name>
<reference evidence="2 3" key="1">
    <citation type="submission" date="2020-07" db="EMBL/GenBank/DDBJ databases">
        <authorList>
            <person name="Xu S."/>
            <person name="Li A."/>
        </authorList>
    </citation>
    <scope>NUCLEOTIDE SEQUENCE [LARGE SCALE GENOMIC DNA]</scope>
    <source>
        <strain evidence="2 3">SG-8</strain>
    </source>
</reference>
<dbReference type="PANTHER" id="PTHR47738">
    <property type="entry name" value="PTS SYSTEM FRUCTOSE-LIKE EIIA COMPONENT-RELATED"/>
    <property type="match status" value="1"/>
</dbReference>
<dbReference type="InterPro" id="IPR002178">
    <property type="entry name" value="PTS_EIIA_type-2_dom"/>
</dbReference>
<keyword evidence="2" id="KW-0762">Sugar transport</keyword>